<name>A0A8T2JQY8_9PIPI</name>
<keyword evidence="2" id="KW-1185">Reference proteome</keyword>
<dbReference type="EMBL" id="JAACNH010000004">
    <property type="protein sequence ID" value="KAG8445864.1"/>
    <property type="molecule type" value="Genomic_DNA"/>
</dbReference>
<organism evidence="1 2">
    <name type="scientific">Hymenochirus boettgeri</name>
    <name type="common">Congo dwarf clawed frog</name>
    <dbReference type="NCBI Taxonomy" id="247094"/>
    <lineage>
        <taxon>Eukaryota</taxon>
        <taxon>Metazoa</taxon>
        <taxon>Chordata</taxon>
        <taxon>Craniata</taxon>
        <taxon>Vertebrata</taxon>
        <taxon>Euteleostomi</taxon>
        <taxon>Amphibia</taxon>
        <taxon>Batrachia</taxon>
        <taxon>Anura</taxon>
        <taxon>Pipoidea</taxon>
        <taxon>Pipidae</taxon>
        <taxon>Pipinae</taxon>
        <taxon>Hymenochirus</taxon>
    </lineage>
</organism>
<gene>
    <name evidence="1" type="ORF">GDO86_010596</name>
</gene>
<dbReference type="Proteomes" id="UP000812440">
    <property type="component" value="Chromosome 5"/>
</dbReference>
<proteinExistence type="predicted"/>
<accession>A0A8T2JQY8</accession>
<reference evidence="1" key="1">
    <citation type="thesis" date="2020" institute="ProQuest LLC" country="789 East Eisenhower Parkway, Ann Arbor, MI, USA">
        <title>Comparative Genomics and Chromosome Evolution.</title>
        <authorList>
            <person name="Mudd A.B."/>
        </authorList>
    </citation>
    <scope>NUCLEOTIDE SEQUENCE</scope>
    <source>
        <strain evidence="1">Female2</strain>
        <tissue evidence="1">Blood</tissue>
    </source>
</reference>
<dbReference type="AlphaFoldDB" id="A0A8T2JQY8"/>
<sequence>MSDPRIPISEVSCLAIYDDTMLPVMFRDFWIIWSKHGLHNKCKCRSTVQGKMLHIGKDFIYNLQHTRSVTMTHLRTQSRGVTPQRAPSVLGEKYCTLKRTVSHIEDKRQAAV</sequence>
<evidence type="ECO:0000313" key="2">
    <source>
        <dbReference type="Proteomes" id="UP000812440"/>
    </source>
</evidence>
<evidence type="ECO:0000313" key="1">
    <source>
        <dbReference type="EMBL" id="KAG8445864.1"/>
    </source>
</evidence>
<comment type="caution">
    <text evidence="1">The sequence shown here is derived from an EMBL/GenBank/DDBJ whole genome shotgun (WGS) entry which is preliminary data.</text>
</comment>
<protein>
    <submittedName>
        <fullName evidence="1">Uncharacterized protein</fullName>
    </submittedName>
</protein>